<feature type="transmembrane region" description="Helical" evidence="1">
    <location>
        <begin position="7"/>
        <end position="27"/>
    </location>
</feature>
<protein>
    <recommendedName>
        <fullName evidence="6">WD40-like Beta Propeller Repeat</fullName>
    </recommendedName>
</protein>
<dbReference type="Proteomes" id="UP000233565">
    <property type="component" value="Unassembled WGS sequence"/>
</dbReference>
<accession>A0A1I0VRJ2</accession>
<evidence type="ECO:0000313" key="3">
    <source>
        <dbReference type="EMBL" id="SFA78964.1"/>
    </source>
</evidence>
<reference evidence="2 5" key="2">
    <citation type="submission" date="2017-12" db="EMBL/GenBank/DDBJ databases">
        <title>Pharmacopeia of the Arctic Ocean.</title>
        <authorList>
            <person name="Collins E."/>
            <person name="Ducluzeau A.-L."/>
        </authorList>
    </citation>
    <scope>NUCLEOTIDE SEQUENCE [LARGE SCALE GENOMIC DNA]</scope>
    <source>
        <strain evidence="2 5">DSM 23325</strain>
    </source>
</reference>
<dbReference type="Gene3D" id="2.120.10.30">
    <property type="entry name" value="TolB, C-terminal domain"/>
    <property type="match status" value="1"/>
</dbReference>
<organism evidence="3 4">
    <name type="scientific">Nocardioides alpinus</name>
    <dbReference type="NCBI Taxonomy" id="748909"/>
    <lineage>
        <taxon>Bacteria</taxon>
        <taxon>Bacillati</taxon>
        <taxon>Actinomycetota</taxon>
        <taxon>Actinomycetes</taxon>
        <taxon>Propionibacteriales</taxon>
        <taxon>Nocardioidaceae</taxon>
        <taxon>Nocardioides</taxon>
    </lineage>
</organism>
<dbReference type="Proteomes" id="UP000199113">
    <property type="component" value="Unassembled WGS sequence"/>
</dbReference>
<reference evidence="3" key="1">
    <citation type="submission" date="2016-10" db="EMBL/GenBank/DDBJ databases">
        <authorList>
            <person name="de Groot N.N."/>
        </authorList>
    </citation>
    <scope>NUCLEOTIDE SEQUENCE [LARGE SCALE GENOMIC DNA]</scope>
    <source>
        <strain evidence="3">CGMCC 1.10697</strain>
    </source>
</reference>
<dbReference type="RefSeq" id="WP_091193578.1">
    <property type="nucleotide sequence ID" value="NZ_FOKC01000001.1"/>
</dbReference>
<dbReference type="EMBL" id="FOKC01000001">
    <property type="protein sequence ID" value="SFA78964.1"/>
    <property type="molecule type" value="Genomic_DNA"/>
</dbReference>
<evidence type="ECO:0000256" key="1">
    <source>
        <dbReference type="SAM" id="Phobius"/>
    </source>
</evidence>
<evidence type="ECO:0000313" key="5">
    <source>
        <dbReference type="Proteomes" id="UP000233565"/>
    </source>
</evidence>
<dbReference type="Pfam" id="PF07676">
    <property type="entry name" value="PD40"/>
    <property type="match status" value="1"/>
</dbReference>
<dbReference type="InterPro" id="IPR011659">
    <property type="entry name" value="WD40"/>
</dbReference>
<evidence type="ECO:0000313" key="4">
    <source>
        <dbReference type="Proteomes" id="UP000199113"/>
    </source>
</evidence>
<dbReference type="AlphaFoldDB" id="A0A1I0VRJ2"/>
<dbReference type="InterPro" id="IPR011042">
    <property type="entry name" value="6-blade_b-propeller_TolB-like"/>
</dbReference>
<name>A0A1I0VRJ2_9ACTN</name>
<dbReference type="SUPFAM" id="SSF82171">
    <property type="entry name" value="DPP6 N-terminal domain-like"/>
    <property type="match status" value="1"/>
</dbReference>
<keyword evidence="1" id="KW-1133">Transmembrane helix</keyword>
<keyword evidence="1" id="KW-0812">Transmembrane</keyword>
<sequence>MSTRARVLWFAVIVVALVVGAGVYGVVEGREVRAQRAAEPEAPAAPVAEVTDGPRIVFRHTGLDNEYGTVAIVSADDPGGARAFTGVTCDRVAARAEGASCLVTDPSLAASYEVRELDAQWQPVATNALPGLPSRTRLSPDGSLVATTVFVTGHSYMSTGFSTATEVHEFGGGTRWGNLEKFQLVLDGTEADPVDRNIWGVTFVDDDTFYATVGTGGRTYLVQGSLGSRTLTSVSRDAECPALSPDGSRVAFKVDVDPGRRIVWQIAVQDLASGERTLLEEGPSGLDDQVEWLDDDTLLYGMPRADEPGVSDVWSVDTSADAAPSLLIEQAWSPTVVR</sequence>
<proteinExistence type="predicted"/>
<evidence type="ECO:0008006" key="6">
    <source>
        <dbReference type="Google" id="ProtNLM"/>
    </source>
</evidence>
<keyword evidence="5" id="KW-1185">Reference proteome</keyword>
<dbReference type="EMBL" id="PJBV01000035">
    <property type="protein sequence ID" value="PKH37432.1"/>
    <property type="molecule type" value="Genomic_DNA"/>
</dbReference>
<dbReference type="OrthoDB" id="9808778at2"/>
<evidence type="ECO:0000313" key="2">
    <source>
        <dbReference type="EMBL" id="PKH37432.1"/>
    </source>
</evidence>
<gene>
    <name evidence="2" type="ORF">CXG46_18445</name>
    <name evidence="3" type="ORF">SAMN05192575_101408</name>
</gene>
<keyword evidence="1" id="KW-0472">Membrane</keyword>
<dbReference type="STRING" id="748909.SAMN05192575_101408"/>